<accession>A0A8K0SKA6</accession>
<name>A0A8K0SKA6_9HYPO</name>
<proteinExistence type="predicted"/>
<evidence type="ECO:0000313" key="2">
    <source>
        <dbReference type="EMBL" id="KAH7307974.1"/>
    </source>
</evidence>
<keyword evidence="3" id="KW-1185">Reference proteome</keyword>
<comment type="caution">
    <text evidence="2">The sequence shown here is derived from an EMBL/GenBank/DDBJ whole genome shotgun (WGS) entry which is preliminary data.</text>
</comment>
<dbReference type="InterPro" id="IPR025676">
    <property type="entry name" value="Clr5_dom"/>
</dbReference>
<evidence type="ECO:0000259" key="1">
    <source>
        <dbReference type="Pfam" id="PF14420"/>
    </source>
</evidence>
<dbReference type="AlphaFoldDB" id="A0A8K0SKA6"/>
<dbReference type="EMBL" id="JAGPNK010000016">
    <property type="protein sequence ID" value="KAH7307974.1"/>
    <property type="molecule type" value="Genomic_DNA"/>
</dbReference>
<reference evidence="2" key="1">
    <citation type="journal article" date="2021" name="Nat. Commun.">
        <title>Genetic determinants of endophytism in the Arabidopsis root mycobiome.</title>
        <authorList>
            <person name="Mesny F."/>
            <person name="Miyauchi S."/>
            <person name="Thiergart T."/>
            <person name="Pickel B."/>
            <person name="Atanasova L."/>
            <person name="Karlsson M."/>
            <person name="Huettel B."/>
            <person name="Barry K.W."/>
            <person name="Haridas S."/>
            <person name="Chen C."/>
            <person name="Bauer D."/>
            <person name="Andreopoulos W."/>
            <person name="Pangilinan J."/>
            <person name="LaButti K."/>
            <person name="Riley R."/>
            <person name="Lipzen A."/>
            <person name="Clum A."/>
            <person name="Drula E."/>
            <person name="Henrissat B."/>
            <person name="Kohler A."/>
            <person name="Grigoriev I.V."/>
            <person name="Martin F.M."/>
            <person name="Hacquard S."/>
        </authorList>
    </citation>
    <scope>NUCLEOTIDE SEQUENCE</scope>
    <source>
        <strain evidence="2">MPI-CAGE-CH-0235</strain>
    </source>
</reference>
<dbReference type="Pfam" id="PF14420">
    <property type="entry name" value="Clr5"/>
    <property type="match status" value="1"/>
</dbReference>
<dbReference type="PANTHER" id="PTHR38788">
    <property type="entry name" value="CLR5 DOMAIN-CONTAINING PROTEIN"/>
    <property type="match status" value="1"/>
</dbReference>
<dbReference type="PANTHER" id="PTHR38788:SF3">
    <property type="entry name" value="CLR5 DOMAIN-CONTAINING PROTEIN"/>
    <property type="match status" value="1"/>
</dbReference>
<sequence length="174" mass="19878">MPPSTAQPITEQQWNAYKDTIRHLVLEEELSQAEILTTLAKRGFHVTRAQLGLQLKKWNFCRRLKPRHWEAIGHRISKRKAAGKDSAVIISGLRISERKVARQARRCKPLLCRGKSPVLEFDVPVNISTPRSPTTSSIGFAWKTKLPWFEFQDCLNIYAFPPSTGPSLRTMTKI</sequence>
<feature type="domain" description="Clr5" evidence="1">
    <location>
        <begin position="11"/>
        <end position="60"/>
    </location>
</feature>
<dbReference type="OrthoDB" id="539213at2759"/>
<evidence type="ECO:0000313" key="3">
    <source>
        <dbReference type="Proteomes" id="UP000813444"/>
    </source>
</evidence>
<organism evidence="2 3">
    <name type="scientific">Stachybotrys elegans</name>
    <dbReference type="NCBI Taxonomy" id="80388"/>
    <lineage>
        <taxon>Eukaryota</taxon>
        <taxon>Fungi</taxon>
        <taxon>Dikarya</taxon>
        <taxon>Ascomycota</taxon>
        <taxon>Pezizomycotina</taxon>
        <taxon>Sordariomycetes</taxon>
        <taxon>Hypocreomycetidae</taxon>
        <taxon>Hypocreales</taxon>
        <taxon>Stachybotryaceae</taxon>
        <taxon>Stachybotrys</taxon>
    </lineage>
</organism>
<gene>
    <name evidence="2" type="ORF">B0I35DRAFT_413347</name>
</gene>
<protein>
    <recommendedName>
        <fullName evidence="1">Clr5 domain-containing protein</fullName>
    </recommendedName>
</protein>
<dbReference type="Proteomes" id="UP000813444">
    <property type="component" value="Unassembled WGS sequence"/>
</dbReference>